<gene>
    <name evidence="1" type="ORF">GJV26_14310</name>
</gene>
<evidence type="ECO:0000313" key="2">
    <source>
        <dbReference type="Proteomes" id="UP000431684"/>
    </source>
</evidence>
<accession>A0A6I3XD87</accession>
<reference evidence="1 2" key="1">
    <citation type="submission" date="2019-11" db="EMBL/GenBank/DDBJ databases">
        <title>Draft Genome Sequences of Six Type Strains of the Genus Massilia.</title>
        <authorList>
            <person name="Miess H."/>
            <person name="Frediansyah A."/>
            <person name="Goeker M."/>
            <person name="Gross H."/>
        </authorList>
    </citation>
    <scope>NUCLEOTIDE SEQUENCE [LARGE SCALE GENOMIC DNA]</scope>
    <source>
        <strain evidence="1 2">DSM 17513</strain>
    </source>
</reference>
<dbReference type="Proteomes" id="UP000431684">
    <property type="component" value="Unassembled WGS sequence"/>
</dbReference>
<dbReference type="EMBL" id="WNWM01000002">
    <property type="protein sequence ID" value="MUI13626.1"/>
    <property type="molecule type" value="Genomic_DNA"/>
</dbReference>
<protein>
    <submittedName>
        <fullName evidence="1">Uncharacterized protein</fullName>
    </submittedName>
</protein>
<evidence type="ECO:0000313" key="1">
    <source>
        <dbReference type="EMBL" id="MUI13626.1"/>
    </source>
</evidence>
<proteinExistence type="predicted"/>
<dbReference type="AlphaFoldDB" id="A0A6I3XD87"/>
<organism evidence="1 2">
    <name type="scientific">Pseudoduganella dura</name>
    <dbReference type="NCBI Taxonomy" id="321982"/>
    <lineage>
        <taxon>Bacteria</taxon>
        <taxon>Pseudomonadati</taxon>
        <taxon>Pseudomonadota</taxon>
        <taxon>Betaproteobacteria</taxon>
        <taxon>Burkholderiales</taxon>
        <taxon>Oxalobacteraceae</taxon>
        <taxon>Telluria group</taxon>
        <taxon>Pseudoduganella</taxon>
    </lineage>
</organism>
<name>A0A6I3XD87_9BURK</name>
<sequence length="86" mass="9295">MPPILYGLQEIVEPRQITIRDDIIQVIDAAAHRPDSGGIGAHRQLLETSIAIVSAGLPAVRTHMSAFCHKFVGRGFQGIDAYTIAT</sequence>
<comment type="caution">
    <text evidence="1">The sequence shown here is derived from an EMBL/GenBank/DDBJ whole genome shotgun (WGS) entry which is preliminary data.</text>
</comment>
<keyword evidence="2" id="KW-1185">Reference proteome</keyword>
<dbReference type="RefSeq" id="WP_155709394.1">
    <property type="nucleotide sequence ID" value="NZ_BMWU01000001.1"/>
</dbReference>